<dbReference type="SUPFAM" id="SSF48150">
    <property type="entry name" value="DNA-glycosylase"/>
    <property type="match status" value="1"/>
</dbReference>
<dbReference type="InterPro" id="IPR003265">
    <property type="entry name" value="HhH-GPD_domain"/>
</dbReference>
<evidence type="ECO:0000259" key="6">
    <source>
        <dbReference type="SMART" id="SM00478"/>
    </source>
</evidence>
<accession>D1AGJ7</accession>
<dbReference type="FunFam" id="1.10.340.30:FF:000004">
    <property type="entry name" value="DNA-3-methyladenine glycosylase II"/>
    <property type="match status" value="1"/>
</dbReference>
<dbReference type="GO" id="GO:0043916">
    <property type="term" value="F:DNA-7-methylguanine glycosylase activity"/>
    <property type="evidence" value="ECO:0007669"/>
    <property type="project" value="TreeGrafter"/>
</dbReference>
<dbReference type="GO" id="GO:0032993">
    <property type="term" value="C:protein-DNA complex"/>
    <property type="evidence" value="ECO:0007669"/>
    <property type="project" value="TreeGrafter"/>
</dbReference>
<comment type="catalytic activity">
    <reaction evidence="1">
        <text>Hydrolysis of alkylated DNA, releasing 3-methyladenine, 3-methylguanine, 7-methylguanine and 7-methyladenine.</text>
        <dbReference type="EC" id="3.2.2.21"/>
    </reaction>
</comment>
<dbReference type="GO" id="GO:0005737">
    <property type="term" value="C:cytoplasm"/>
    <property type="evidence" value="ECO:0007669"/>
    <property type="project" value="TreeGrafter"/>
</dbReference>
<proteinExistence type="inferred from homology"/>
<reference evidence="8" key="1">
    <citation type="submission" date="2009-09" db="EMBL/GenBank/DDBJ databases">
        <title>The complete chromosome of Sebaldella termitidis ATCC 33386.</title>
        <authorList>
            <consortium name="US DOE Joint Genome Institute (JGI-PGF)"/>
            <person name="Lucas S."/>
            <person name="Copeland A."/>
            <person name="Lapidus A."/>
            <person name="Glavina del Rio T."/>
            <person name="Dalin E."/>
            <person name="Tice H."/>
            <person name="Bruce D."/>
            <person name="Goodwin L."/>
            <person name="Pitluck S."/>
            <person name="Kyrpides N."/>
            <person name="Mavromatis K."/>
            <person name="Ivanova N."/>
            <person name="Mikhailova N."/>
            <person name="Sims D."/>
            <person name="Meincke L."/>
            <person name="Brettin T."/>
            <person name="Detter J.C."/>
            <person name="Han C."/>
            <person name="Larimer F."/>
            <person name="Land M."/>
            <person name="Hauser L."/>
            <person name="Markowitz V."/>
            <person name="Cheng J.F."/>
            <person name="Hugenholtz P."/>
            <person name="Woyke T."/>
            <person name="Wu D."/>
            <person name="Eisen J.A."/>
        </authorList>
    </citation>
    <scope>NUCLEOTIDE SEQUENCE [LARGE SCALE GENOMIC DNA]</scope>
    <source>
        <strain evidence="8">ATCC 33386 / NCTC 11300</strain>
    </source>
</reference>
<dbReference type="Pfam" id="PF00730">
    <property type="entry name" value="HhH-GPD"/>
    <property type="match status" value="1"/>
</dbReference>
<dbReference type="Proteomes" id="UP000000845">
    <property type="component" value="Chromosome"/>
</dbReference>
<dbReference type="GO" id="GO:0032131">
    <property type="term" value="F:alkylated DNA binding"/>
    <property type="evidence" value="ECO:0007669"/>
    <property type="project" value="TreeGrafter"/>
</dbReference>
<dbReference type="PANTHER" id="PTHR43003:SF5">
    <property type="entry name" value="DNA-3-METHYLADENINE GLYCOSYLASE"/>
    <property type="match status" value="1"/>
</dbReference>
<dbReference type="Gene3D" id="1.10.340.30">
    <property type="entry name" value="Hypothetical protein, domain 2"/>
    <property type="match status" value="1"/>
</dbReference>
<dbReference type="SMART" id="SM00478">
    <property type="entry name" value="ENDO3c"/>
    <property type="match status" value="1"/>
</dbReference>
<dbReference type="InterPro" id="IPR011257">
    <property type="entry name" value="DNA_glycosylase"/>
</dbReference>
<evidence type="ECO:0000256" key="1">
    <source>
        <dbReference type="ARBA" id="ARBA00000086"/>
    </source>
</evidence>
<keyword evidence="4" id="KW-0227">DNA damage</keyword>
<organism evidence="7 8">
    <name type="scientific">Sebaldella termitidis (strain ATCC 33386 / NCTC 11300)</name>
    <dbReference type="NCBI Taxonomy" id="526218"/>
    <lineage>
        <taxon>Bacteria</taxon>
        <taxon>Fusobacteriati</taxon>
        <taxon>Fusobacteriota</taxon>
        <taxon>Fusobacteriia</taxon>
        <taxon>Fusobacteriales</taxon>
        <taxon>Leptotrichiaceae</taxon>
        <taxon>Sebaldella</taxon>
    </lineage>
</organism>
<dbReference type="GO" id="GO:0006307">
    <property type="term" value="P:DNA alkylation repair"/>
    <property type="evidence" value="ECO:0007669"/>
    <property type="project" value="TreeGrafter"/>
</dbReference>
<evidence type="ECO:0000256" key="5">
    <source>
        <dbReference type="ARBA" id="ARBA00023204"/>
    </source>
</evidence>
<evidence type="ECO:0000256" key="3">
    <source>
        <dbReference type="ARBA" id="ARBA00012000"/>
    </source>
</evidence>
<gene>
    <name evidence="7" type="ordered locus">Sterm_4117</name>
</gene>
<dbReference type="KEGG" id="str:Sterm_4117"/>
<dbReference type="RefSeq" id="WP_012863524.1">
    <property type="nucleotide sequence ID" value="NC_013517.1"/>
</dbReference>
<protein>
    <recommendedName>
        <fullName evidence="3">DNA-3-methyladenine glycosylase II</fullName>
        <ecNumber evidence="3">3.2.2.21</ecNumber>
    </recommendedName>
</protein>
<dbReference type="EC" id="3.2.2.21" evidence="3"/>
<keyword evidence="5" id="KW-0234">DNA repair</keyword>
<dbReference type="AlphaFoldDB" id="D1AGJ7"/>
<evidence type="ECO:0000313" key="8">
    <source>
        <dbReference type="Proteomes" id="UP000000845"/>
    </source>
</evidence>
<dbReference type="InterPro" id="IPR051912">
    <property type="entry name" value="Alkylbase_DNA_Glycosylase/TA"/>
</dbReference>
<dbReference type="CDD" id="cd00056">
    <property type="entry name" value="ENDO3c"/>
    <property type="match status" value="1"/>
</dbReference>
<evidence type="ECO:0000313" key="7">
    <source>
        <dbReference type="EMBL" id="ACZ10949.1"/>
    </source>
</evidence>
<dbReference type="STRING" id="526218.Sterm_4117"/>
<comment type="similarity">
    <text evidence="2">Belongs to the alkylbase DNA glycosidase AlkA family.</text>
</comment>
<feature type="domain" description="HhH-GPD" evidence="6">
    <location>
        <begin position="48"/>
        <end position="199"/>
    </location>
</feature>
<dbReference type="PANTHER" id="PTHR43003">
    <property type="entry name" value="DNA-3-METHYLADENINE GLYCOSYLASE"/>
    <property type="match status" value="1"/>
</dbReference>
<dbReference type="eggNOG" id="COG0122">
    <property type="taxonomic scope" value="Bacteria"/>
</dbReference>
<dbReference type="GO" id="GO:0008725">
    <property type="term" value="F:DNA-3-methyladenine glycosylase activity"/>
    <property type="evidence" value="ECO:0007669"/>
    <property type="project" value="TreeGrafter"/>
</dbReference>
<keyword evidence="8" id="KW-1185">Reference proteome</keyword>
<evidence type="ECO:0000256" key="2">
    <source>
        <dbReference type="ARBA" id="ARBA00010817"/>
    </source>
</evidence>
<dbReference type="HOGENOM" id="CLU_000445_72_5_0"/>
<dbReference type="GO" id="GO:0006285">
    <property type="term" value="P:base-excision repair, AP site formation"/>
    <property type="evidence" value="ECO:0007669"/>
    <property type="project" value="TreeGrafter"/>
</dbReference>
<dbReference type="Gene3D" id="1.10.1670.40">
    <property type="match status" value="1"/>
</dbReference>
<name>D1AGJ7_SEBTE</name>
<sequence length="201" mass="23281">MEFFQYGQKETDYLKKKDKRLAEVIDRIGPVQREIIPDLFAGLVNSIVGQQISTKAFITIWNRIKDLFGTVTPESILSKSAEELQKCGITMKKSVYIRNIAVDIINGSLNLDELYELPDDEVCHRLSSLNGIGTWTAEMLMTFSMQRPDILSWDDLAIRRGIMMLYRHKKLDKNLFERYKKRYSPYGSVASLYLWEISLGK</sequence>
<dbReference type="EMBL" id="CP001739">
    <property type="protein sequence ID" value="ACZ10949.1"/>
    <property type="molecule type" value="Genomic_DNA"/>
</dbReference>
<reference evidence="7 8" key="2">
    <citation type="journal article" date="2010" name="Stand. Genomic Sci.">
        <title>Complete genome sequence of Sebaldella termitidis type strain (NCTC 11300).</title>
        <authorList>
            <person name="Harmon-Smith M."/>
            <person name="Celia L."/>
            <person name="Chertkov O."/>
            <person name="Lapidus A."/>
            <person name="Copeland A."/>
            <person name="Glavina Del Rio T."/>
            <person name="Nolan M."/>
            <person name="Lucas S."/>
            <person name="Tice H."/>
            <person name="Cheng J.F."/>
            <person name="Han C."/>
            <person name="Detter J.C."/>
            <person name="Bruce D."/>
            <person name="Goodwin L."/>
            <person name="Pitluck S."/>
            <person name="Pati A."/>
            <person name="Liolios K."/>
            <person name="Ivanova N."/>
            <person name="Mavromatis K."/>
            <person name="Mikhailova N."/>
            <person name="Chen A."/>
            <person name="Palaniappan K."/>
            <person name="Land M."/>
            <person name="Hauser L."/>
            <person name="Chang Y.J."/>
            <person name="Jeffries C.D."/>
            <person name="Brettin T."/>
            <person name="Goker M."/>
            <person name="Beck B."/>
            <person name="Bristow J."/>
            <person name="Eisen J.A."/>
            <person name="Markowitz V."/>
            <person name="Hugenholtz P."/>
            <person name="Kyrpides N.C."/>
            <person name="Klenk H.P."/>
            <person name="Chen F."/>
        </authorList>
    </citation>
    <scope>NUCLEOTIDE SEQUENCE [LARGE SCALE GENOMIC DNA]</scope>
    <source>
        <strain evidence="8">ATCC 33386 / NCTC 11300</strain>
    </source>
</reference>
<evidence type="ECO:0000256" key="4">
    <source>
        <dbReference type="ARBA" id="ARBA00022763"/>
    </source>
</evidence>